<sequence>GALLPHHGDRLRQRRPAPRPRLREDRRRRDRPVPPADGRRRALPDRDGRARAEGGADRRRRRARPAGAHRPRRRVVPAHLGAARGLPRPVHPHHVGGAPRRRAGAHRADLRALAGRLLRALLPRAVLRGVRGVQDRGGDRRRPVRAAPHAHARVGGGAQLVLPAEPLHRVPQAPHRRAPRVRAAGEPAQRDPRAARAGAGGRVGEPRALRVGRPLPAPHERRRAADHLRVVRRAPQLPHGHRLSGRGLRGAVAGRPARDRQGHHALPLRDLAGDARGRGAPAPAAGVGARLRAPGRRAVQQVGRRAARPRRGDRPLRRRRLPVLPAARGPLRRRRELLVGAVRGALHGGPRQRLRQPGQPHGGDGREVLRRRGAARRAERGRRRRRGRLRPLPRRARRRHGRLPALRRPPAALGDGGPGQRVRGPAGAVEARQGRGPPRGARRHARDARAAARAAGRGARAVHAGEGRRALGDARRAGRGGRAAVRGARGDRPHRVAGAARVGALPAPGGAHRL</sequence>
<name>A0A6J4KQI8_9BACT</name>
<protein>
    <submittedName>
        <fullName evidence="2">Methionyl-tRNA synthetase</fullName>
        <ecNumber evidence="2">6.1.1.10</ecNumber>
    </submittedName>
</protein>
<feature type="compositionally biased region" description="Basic residues" evidence="1">
    <location>
        <begin position="90"/>
        <end position="104"/>
    </location>
</feature>
<feature type="compositionally biased region" description="Basic and acidic residues" evidence="1">
    <location>
        <begin position="1"/>
        <end position="11"/>
    </location>
</feature>
<evidence type="ECO:0000313" key="2">
    <source>
        <dbReference type="EMBL" id="CAA9312206.1"/>
    </source>
</evidence>
<dbReference type="EC" id="6.1.1.10" evidence="2"/>
<feature type="region of interest" description="Disordered" evidence="1">
    <location>
        <begin position="172"/>
        <end position="217"/>
    </location>
</feature>
<evidence type="ECO:0000256" key="1">
    <source>
        <dbReference type="SAM" id="MobiDB-lite"/>
    </source>
</evidence>
<feature type="compositionally biased region" description="Basic residues" evidence="1">
    <location>
        <begin position="142"/>
        <end position="152"/>
    </location>
</feature>
<accession>A0A6J4KQI8</accession>
<feature type="compositionally biased region" description="Basic residues" evidence="1">
    <location>
        <begin position="371"/>
        <end position="402"/>
    </location>
</feature>
<dbReference type="EMBL" id="CADCTU010000350">
    <property type="protein sequence ID" value="CAA9312206.1"/>
    <property type="molecule type" value="Genomic_DNA"/>
</dbReference>
<feature type="non-terminal residue" evidence="2">
    <location>
        <position position="514"/>
    </location>
</feature>
<keyword evidence="2" id="KW-0436">Ligase</keyword>
<reference evidence="2" key="1">
    <citation type="submission" date="2020-02" db="EMBL/GenBank/DDBJ databases">
        <authorList>
            <person name="Meier V. D."/>
        </authorList>
    </citation>
    <scope>NUCLEOTIDE SEQUENCE</scope>
    <source>
        <strain evidence="2">AVDCRST_MAG11</strain>
    </source>
</reference>
<feature type="region of interest" description="Disordered" evidence="1">
    <location>
        <begin position="342"/>
        <end position="496"/>
    </location>
</feature>
<proteinExistence type="predicted"/>
<dbReference type="GO" id="GO:0004825">
    <property type="term" value="F:methionine-tRNA ligase activity"/>
    <property type="evidence" value="ECO:0007669"/>
    <property type="project" value="UniProtKB-EC"/>
</dbReference>
<feature type="compositionally biased region" description="Low complexity" evidence="1">
    <location>
        <begin position="451"/>
        <end position="462"/>
    </location>
</feature>
<feature type="compositionally biased region" description="Low complexity" evidence="1">
    <location>
        <begin position="403"/>
        <end position="413"/>
    </location>
</feature>
<organism evidence="2">
    <name type="scientific">uncultured Gemmatimonadaceae bacterium</name>
    <dbReference type="NCBI Taxonomy" id="246130"/>
    <lineage>
        <taxon>Bacteria</taxon>
        <taxon>Pseudomonadati</taxon>
        <taxon>Gemmatimonadota</taxon>
        <taxon>Gemmatimonadia</taxon>
        <taxon>Gemmatimonadales</taxon>
        <taxon>Gemmatimonadaceae</taxon>
        <taxon>environmental samples</taxon>
    </lineage>
</organism>
<feature type="non-terminal residue" evidence="2">
    <location>
        <position position="1"/>
    </location>
</feature>
<dbReference type="AlphaFoldDB" id="A0A6J4KQI8"/>
<feature type="region of interest" description="Disordered" evidence="1">
    <location>
        <begin position="1"/>
        <end position="104"/>
    </location>
</feature>
<feature type="compositionally biased region" description="Basic residues" evidence="1">
    <location>
        <begin position="58"/>
        <end position="76"/>
    </location>
</feature>
<feature type="region of interest" description="Disordered" evidence="1">
    <location>
        <begin position="133"/>
        <end position="153"/>
    </location>
</feature>
<feature type="compositionally biased region" description="Basic and acidic residues" evidence="1">
    <location>
        <begin position="37"/>
        <end position="57"/>
    </location>
</feature>
<keyword evidence="2" id="KW-0030">Aminoacyl-tRNA synthetase</keyword>
<feature type="compositionally biased region" description="Low complexity" evidence="1">
    <location>
        <begin position="278"/>
        <end position="304"/>
    </location>
</feature>
<gene>
    <name evidence="2" type="ORF">AVDCRST_MAG11-1568</name>
</gene>
<feature type="region of interest" description="Disordered" evidence="1">
    <location>
        <begin position="238"/>
        <end position="327"/>
    </location>
</feature>
<feature type="compositionally biased region" description="Basic and acidic residues" evidence="1">
    <location>
        <begin position="463"/>
        <end position="476"/>
    </location>
</feature>